<dbReference type="EMBL" id="MOXJ01000015">
    <property type="protein sequence ID" value="PDO10407.1"/>
    <property type="molecule type" value="Genomic_DNA"/>
</dbReference>
<evidence type="ECO:0000256" key="3">
    <source>
        <dbReference type="ARBA" id="ARBA00012239"/>
    </source>
</evidence>
<dbReference type="AlphaFoldDB" id="A0A2A6E0X9"/>
<evidence type="ECO:0000313" key="9">
    <source>
        <dbReference type="EMBL" id="PDO10407.1"/>
    </source>
</evidence>
<dbReference type="InterPro" id="IPR000192">
    <property type="entry name" value="Aminotrans_V_dom"/>
</dbReference>
<comment type="catalytic activity">
    <reaction evidence="6">
        <text>(sulfur carrier)-H + L-cysteine = (sulfur carrier)-SH + L-alanine</text>
        <dbReference type="Rhea" id="RHEA:43892"/>
        <dbReference type="Rhea" id="RHEA-COMP:14737"/>
        <dbReference type="Rhea" id="RHEA-COMP:14739"/>
        <dbReference type="ChEBI" id="CHEBI:29917"/>
        <dbReference type="ChEBI" id="CHEBI:35235"/>
        <dbReference type="ChEBI" id="CHEBI:57972"/>
        <dbReference type="ChEBI" id="CHEBI:64428"/>
        <dbReference type="EC" id="2.8.1.7"/>
    </reaction>
</comment>
<gene>
    <name evidence="9" type="ORF">BLM47_07735</name>
</gene>
<dbReference type="SUPFAM" id="SSF53383">
    <property type="entry name" value="PLP-dependent transferases"/>
    <property type="match status" value="1"/>
</dbReference>
<dbReference type="GO" id="GO:0031071">
    <property type="term" value="F:cysteine desulfurase activity"/>
    <property type="evidence" value="ECO:0007669"/>
    <property type="project" value="UniProtKB-EC"/>
</dbReference>
<dbReference type="Gene3D" id="3.40.640.10">
    <property type="entry name" value="Type I PLP-dependent aspartate aminotransferase-like (Major domain)"/>
    <property type="match status" value="1"/>
</dbReference>
<dbReference type="PANTHER" id="PTHR43586">
    <property type="entry name" value="CYSTEINE DESULFURASE"/>
    <property type="match status" value="1"/>
</dbReference>
<dbReference type="InterPro" id="IPR015422">
    <property type="entry name" value="PyrdxlP-dep_Trfase_small"/>
</dbReference>
<dbReference type="InterPro" id="IPR016454">
    <property type="entry name" value="Cysteine_dSase"/>
</dbReference>
<dbReference type="PANTHER" id="PTHR43586:SF4">
    <property type="entry name" value="ISOPENICILLIN N EPIMERASE"/>
    <property type="match status" value="1"/>
</dbReference>
<proteinExistence type="inferred from homology"/>
<dbReference type="PIRSF" id="PIRSF005572">
    <property type="entry name" value="NifS"/>
    <property type="match status" value="1"/>
</dbReference>
<keyword evidence="4" id="KW-0808">Transferase</keyword>
<evidence type="ECO:0000256" key="7">
    <source>
        <dbReference type="SAM" id="MobiDB-lite"/>
    </source>
</evidence>
<organism evidence="9 10">
    <name type="scientific">Candidatus Reconcilbacillus cellulovorans</name>
    <dbReference type="NCBI Taxonomy" id="1906605"/>
    <lineage>
        <taxon>Bacteria</taxon>
        <taxon>Bacillati</taxon>
        <taxon>Bacillota</taxon>
        <taxon>Bacilli</taxon>
        <taxon>Bacillales</taxon>
        <taxon>Paenibacillaceae</taxon>
        <taxon>Candidatus Reconcilbacillus</taxon>
    </lineage>
</organism>
<evidence type="ECO:0000256" key="6">
    <source>
        <dbReference type="ARBA" id="ARBA00050776"/>
    </source>
</evidence>
<protein>
    <recommendedName>
        <fullName evidence="3">cysteine desulfurase</fullName>
        <ecNumber evidence="3">2.8.1.7</ecNumber>
    </recommendedName>
</protein>
<comment type="similarity">
    <text evidence="2">Belongs to the class-V pyridoxal-phosphate-dependent aminotransferase family. Csd subfamily.</text>
</comment>
<evidence type="ECO:0000256" key="1">
    <source>
        <dbReference type="ARBA" id="ARBA00001933"/>
    </source>
</evidence>
<dbReference type="GO" id="GO:0006534">
    <property type="term" value="P:cysteine metabolic process"/>
    <property type="evidence" value="ECO:0007669"/>
    <property type="project" value="InterPro"/>
</dbReference>
<dbReference type="InterPro" id="IPR010969">
    <property type="entry name" value="Cys_dSase-rel_unknwn_funct"/>
</dbReference>
<accession>A0A2A6E0X9</accession>
<dbReference type="Proteomes" id="UP000243688">
    <property type="component" value="Unassembled WGS sequence"/>
</dbReference>
<evidence type="ECO:0000256" key="5">
    <source>
        <dbReference type="ARBA" id="ARBA00022898"/>
    </source>
</evidence>
<evidence type="ECO:0000256" key="2">
    <source>
        <dbReference type="ARBA" id="ARBA00010447"/>
    </source>
</evidence>
<sequence length="393" mass="42152">MDRPVIYLDNAASSWPKPPGVAEAMAEAVRDYAANPGRGSHRMAIRAGKTVAETRARLAKLFGIRNPNDVSFALNTTMALNMAIKGWVKPGDHVVCTAVEHNSVRRPLEALRRSSGVEVTYVETDEAGRLNLERLREALGRKTSLVVVGHASNLLGSILPLEDVVRLAHERGAVVLVDAAQTAGSIPIDVEAMGVDMLAFPGHKGLLGPQGTGGLYVRPDLELEPVLHGGTGSKSELPDQPDVRPDRYESGTVNTPGIAGLGEGIRYVLERTPEEIGRHERRLTERMMEGLAGITGLRLLGPAIGEPRVGIVAFVADFAESAEIAFILDQHYGIAVRSGYHCAPLAHRMAGTLETGAVRASVGPFNTEADVDALVAAMREIARHYRNKGVRDV</sequence>
<dbReference type="InterPro" id="IPR015421">
    <property type="entry name" value="PyrdxlP-dep_Trfase_major"/>
</dbReference>
<dbReference type="InterPro" id="IPR015424">
    <property type="entry name" value="PyrdxlP-dep_Trfase"/>
</dbReference>
<reference evidence="9 10" key="1">
    <citation type="submission" date="2016-12" db="EMBL/GenBank/DDBJ databases">
        <title>Candidatus Reconcilibacillus cellulovorans genome.</title>
        <authorList>
            <person name="Kolinko S."/>
            <person name="Wu Y.-W."/>
            <person name="Tachea F."/>
            <person name="Denzel E."/>
            <person name="Hiras J."/>
            <person name="Baecker N."/>
            <person name="Chan L.J."/>
            <person name="Eichorst S.A."/>
            <person name="Frey D."/>
            <person name="Adams P.D."/>
            <person name="Pray T."/>
            <person name="Tanjore D."/>
            <person name="Petzold C.J."/>
            <person name="Gladden J.M."/>
            <person name="Simmons B.A."/>
            <person name="Singer S.W."/>
        </authorList>
    </citation>
    <scope>NUCLEOTIDE SEQUENCE [LARGE SCALE GENOMIC DNA]</scope>
    <source>
        <strain evidence="9">JTherm</strain>
    </source>
</reference>
<dbReference type="CDD" id="cd06453">
    <property type="entry name" value="SufS_like"/>
    <property type="match status" value="1"/>
</dbReference>
<dbReference type="EC" id="2.8.1.7" evidence="3"/>
<evidence type="ECO:0000313" key="10">
    <source>
        <dbReference type="Proteomes" id="UP000243688"/>
    </source>
</evidence>
<keyword evidence="5" id="KW-0663">Pyridoxal phosphate</keyword>
<dbReference type="InterPro" id="IPR010970">
    <property type="entry name" value="Cys_dSase_SufS"/>
</dbReference>
<dbReference type="Gene3D" id="3.90.1150.10">
    <property type="entry name" value="Aspartate Aminotransferase, domain 1"/>
    <property type="match status" value="1"/>
</dbReference>
<comment type="caution">
    <text evidence="9">The sequence shown here is derived from an EMBL/GenBank/DDBJ whole genome shotgun (WGS) entry which is preliminary data.</text>
</comment>
<comment type="cofactor">
    <cofactor evidence="1">
        <name>pyridoxal 5'-phosphate</name>
        <dbReference type="ChEBI" id="CHEBI:597326"/>
    </cofactor>
</comment>
<feature type="domain" description="Aminotransferase class V" evidence="8">
    <location>
        <begin position="6"/>
        <end position="374"/>
    </location>
</feature>
<evidence type="ECO:0000259" key="8">
    <source>
        <dbReference type="Pfam" id="PF00266"/>
    </source>
</evidence>
<evidence type="ECO:0000256" key="4">
    <source>
        <dbReference type="ARBA" id="ARBA00022679"/>
    </source>
</evidence>
<name>A0A2A6E0X9_9BACL</name>
<feature type="region of interest" description="Disordered" evidence="7">
    <location>
        <begin position="227"/>
        <end position="255"/>
    </location>
</feature>
<dbReference type="NCBIfam" id="TIGR01977">
    <property type="entry name" value="am_tr_V_EF2568"/>
    <property type="match status" value="1"/>
</dbReference>
<dbReference type="Pfam" id="PF00266">
    <property type="entry name" value="Aminotran_5"/>
    <property type="match status" value="1"/>
</dbReference>
<dbReference type="GO" id="GO:0030170">
    <property type="term" value="F:pyridoxal phosphate binding"/>
    <property type="evidence" value="ECO:0007669"/>
    <property type="project" value="InterPro"/>
</dbReference>